<dbReference type="InterPro" id="IPR019888">
    <property type="entry name" value="Tscrpt_reg_AsnC-like"/>
</dbReference>
<dbReference type="Gene3D" id="1.10.10.10">
    <property type="entry name" value="Winged helix-like DNA-binding domain superfamily/Winged helix DNA-binding domain"/>
    <property type="match status" value="2"/>
</dbReference>
<dbReference type="PRINTS" id="PR00033">
    <property type="entry name" value="HTHASNC"/>
</dbReference>
<dbReference type="PROSITE" id="PS50956">
    <property type="entry name" value="HTH_ASNC_2"/>
    <property type="match status" value="2"/>
</dbReference>
<keyword evidence="3" id="KW-0804">Transcription</keyword>
<proteinExistence type="predicted"/>
<dbReference type="RefSeq" id="WP_017533926.1">
    <property type="nucleotide sequence ID" value="NZ_JBEXQO010000001.1"/>
</dbReference>
<dbReference type="SMART" id="SM00344">
    <property type="entry name" value="HTH_ASNC"/>
    <property type="match status" value="2"/>
</dbReference>
<dbReference type="PANTHER" id="PTHR30154:SF45">
    <property type="entry name" value="TRANSCRIPTIONAL REGULATORY PROTEIN (PROBABLY ASNC-FAMILY)-RELATED"/>
    <property type="match status" value="1"/>
</dbReference>
<comment type="caution">
    <text evidence="5">The sequence shown here is derived from an EMBL/GenBank/DDBJ whole genome shotgun (WGS) entry which is preliminary data.</text>
</comment>
<evidence type="ECO:0000259" key="4">
    <source>
        <dbReference type="PROSITE" id="PS50956"/>
    </source>
</evidence>
<dbReference type="Proteomes" id="UP000467124">
    <property type="component" value="Unassembled WGS sequence"/>
</dbReference>
<gene>
    <name evidence="5" type="ORF">GTW20_20950</name>
</gene>
<dbReference type="InterPro" id="IPR036390">
    <property type="entry name" value="WH_DNA-bd_sf"/>
</dbReference>
<evidence type="ECO:0000256" key="1">
    <source>
        <dbReference type="ARBA" id="ARBA00023015"/>
    </source>
</evidence>
<feature type="domain" description="HTH asnC-type" evidence="4">
    <location>
        <begin position="2"/>
        <end position="62"/>
    </location>
</feature>
<dbReference type="SUPFAM" id="SSF46785">
    <property type="entry name" value="Winged helix' DNA-binding domain"/>
    <property type="match status" value="2"/>
</dbReference>
<dbReference type="InterPro" id="IPR000485">
    <property type="entry name" value="AsnC-type_HTH_dom"/>
</dbReference>
<reference evidence="5 6" key="1">
    <citation type="journal article" date="2019" name="Nat. Commun.">
        <title>The antimicrobial potential of Streptomyces from insect microbiomes.</title>
        <authorList>
            <person name="Chevrette M.G."/>
            <person name="Carlson C.M."/>
            <person name="Ortega H.E."/>
            <person name="Thomas C."/>
            <person name="Ananiev G.E."/>
            <person name="Barns K.J."/>
            <person name="Book A.J."/>
            <person name="Cagnazzo J."/>
            <person name="Carlos C."/>
            <person name="Flanigan W."/>
            <person name="Grubbs K.J."/>
            <person name="Horn H.A."/>
            <person name="Hoffmann F.M."/>
            <person name="Klassen J.L."/>
            <person name="Knack J.J."/>
            <person name="Lewin G.R."/>
            <person name="McDonald B.R."/>
            <person name="Muller L."/>
            <person name="Melo W.G.P."/>
            <person name="Pinto-Tomas A.A."/>
            <person name="Schmitz A."/>
            <person name="Wendt-Pienkowski E."/>
            <person name="Wildman S."/>
            <person name="Zhao M."/>
            <person name="Zhang F."/>
            <person name="Bugni T.S."/>
            <person name="Andes D.R."/>
            <person name="Pupo M.T."/>
            <person name="Currie C.R."/>
        </authorList>
    </citation>
    <scope>NUCLEOTIDE SEQUENCE [LARGE SCALE GENOMIC DNA]</scope>
    <source>
        <strain evidence="5 6">SID5840</strain>
    </source>
</reference>
<dbReference type="GO" id="GO:0043565">
    <property type="term" value="F:sequence-specific DNA binding"/>
    <property type="evidence" value="ECO:0007669"/>
    <property type="project" value="InterPro"/>
</dbReference>
<dbReference type="GO" id="GO:0005829">
    <property type="term" value="C:cytosol"/>
    <property type="evidence" value="ECO:0007669"/>
    <property type="project" value="TreeGrafter"/>
</dbReference>
<evidence type="ECO:0000313" key="5">
    <source>
        <dbReference type="EMBL" id="MYR34648.1"/>
    </source>
</evidence>
<dbReference type="GO" id="GO:0043200">
    <property type="term" value="P:response to amino acid"/>
    <property type="evidence" value="ECO:0007669"/>
    <property type="project" value="TreeGrafter"/>
</dbReference>
<dbReference type="EMBL" id="WWHY01000001">
    <property type="protein sequence ID" value="MYR34648.1"/>
    <property type="molecule type" value="Genomic_DNA"/>
</dbReference>
<feature type="domain" description="HTH asnC-type" evidence="4">
    <location>
        <begin position="152"/>
        <end position="212"/>
    </location>
</feature>
<organism evidence="5 6">
    <name type="scientific">Nocardiopsis alba</name>
    <dbReference type="NCBI Taxonomy" id="53437"/>
    <lineage>
        <taxon>Bacteria</taxon>
        <taxon>Bacillati</taxon>
        <taxon>Actinomycetota</taxon>
        <taxon>Actinomycetes</taxon>
        <taxon>Streptosporangiales</taxon>
        <taxon>Nocardiopsidaceae</taxon>
        <taxon>Nocardiopsis</taxon>
    </lineage>
</organism>
<dbReference type="InterPro" id="IPR019885">
    <property type="entry name" value="Tscrpt_reg_HTH_AsnC-type_CS"/>
</dbReference>
<dbReference type="InterPro" id="IPR036388">
    <property type="entry name" value="WH-like_DNA-bd_sf"/>
</dbReference>
<evidence type="ECO:0000256" key="3">
    <source>
        <dbReference type="ARBA" id="ARBA00023163"/>
    </source>
</evidence>
<name>A0A7K2IXE4_9ACTN</name>
<evidence type="ECO:0000313" key="6">
    <source>
        <dbReference type="Proteomes" id="UP000467124"/>
    </source>
</evidence>
<dbReference type="PROSITE" id="PS00519">
    <property type="entry name" value="HTH_ASNC_1"/>
    <property type="match status" value="2"/>
</dbReference>
<sequence>MLDAVDAALMRALQGDGRATFQALADGVGLSRTAVRARVRQLVQSGAIRIVGVLHAGVVGMEVLGHVSFRVGGPVEPVLEVLGEREAVTFAAQAAGRFPAVAQVRVADDAALTKELAHLRSLPGVEGAEVFRANAVYKDAHSSVRELGDIELDALDWRLVRRLLKDGRASYADLARQVGLSQAAARSRVVRLLDSGVVHVTALVEPSAVGANEQLGFGLCCRGDADALGAALANMSRVSFLASGFGRYDVIGSITAPDRCRLVEALEAVRGTVGVGNVETWEYLRVRKERRGGDRPEGWGPL</sequence>
<protein>
    <submittedName>
        <fullName evidence="5">AsnC family transcriptional regulator</fullName>
    </submittedName>
</protein>
<accession>A0A7K2IXE4</accession>
<dbReference type="Pfam" id="PF13404">
    <property type="entry name" value="HTH_AsnC-type"/>
    <property type="match status" value="2"/>
</dbReference>
<keyword evidence="1" id="KW-0805">Transcription regulation</keyword>
<dbReference type="PANTHER" id="PTHR30154">
    <property type="entry name" value="LEUCINE-RESPONSIVE REGULATORY PROTEIN"/>
    <property type="match status" value="1"/>
</dbReference>
<dbReference type="AlphaFoldDB" id="A0A7K2IXE4"/>
<keyword evidence="2" id="KW-0238">DNA-binding</keyword>
<evidence type="ECO:0000256" key="2">
    <source>
        <dbReference type="ARBA" id="ARBA00023125"/>
    </source>
</evidence>